<dbReference type="STRING" id="451.B6N58_08665"/>
<dbReference type="HOGENOM" id="CLU_1634559_0_0_6"/>
<evidence type="ECO:0000313" key="1">
    <source>
        <dbReference type="EMBL" id="CEG60683.1"/>
    </source>
</evidence>
<dbReference type="KEGG" id="tmc:LMI_1376"/>
<dbReference type="PATRIC" id="fig|451.8.peg.1618"/>
<protein>
    <submittedName>
        <fullName evidence="1">Uncharacterized protein</fullName>
    </submittedName>
</protein>
<name>A0A098GDZ4_LEGMI</name>
<evidence type="ECO:0000313" key="2">
    <source>
        <dbReference type="EMBL" id="SCX85394.1"/>
    </source>
</evidence>
<evidence type="ECO:0000313" key="3">
    <source>
        <dbReference type="Proteomes" id="UP000032414"/>
    </source>
</evidence>
<dbReference type="EMBL" id="FMVN01000001">
    <property type="protein sequence ID" value="SCX85394.1"/>
    <property type="molecule type" value="Genomic_DNA"/>
</dbReference>
<reference evidence="3" key="1">
    <citation type="submission" date="2014-09" db="EMBL/GenBank/DDBJ databases">
        <authorList>
            <person name="Gomez-Valero L."/>
        </authorList>
    </citation>
    <scope>NUCLEOTIDE SEQUENCE [LARGE SCALE GENOMIC DNA]</scope>
    <source>
        <strain evidence="3">ATCC33218</strain>
    </source>
</reference>
<reference evidence="2 4" key="3">
    <citation type="submission" date="2016-10" db="EMBL/GenBank/DDBJ databases">
        <authorList>
            <person name="Varghese N."/>
            <person name="Submissions S."/>
        </authorList>
    </citation>
    <scope>NUCLEOTIDE SEQUENCE [LARGE SCALE GENOMIC DNA]</scope>
    <source>
        <strain evidence="2 4">ATCC 33218</strain>
    </source>
</reference>
<proteinExistence type="predicted"/>
<keyword evidence="4" id="KW-1185">Reference proteome</keyword>
<dbReference type="EMBL" id="LN614830">
    <property type="protein sequence ID" value="CEG60683.1"/>
    <property type="molecule type" value="Genomic_DNA"/>
</dbReference>
<dbReference type="Proteomes" id="UP000182998">
    <property type="component" value="Unassembled WGS sequence"/>
</dbReference>
<organism evidence="1 3">
    <name type="scientific">Legionella micdadei</name>
    <name type="common">Tatlockia micdadei</name>
    <dbReference type="NCBI Taxonomy" id="451"/>
    <lineage>
        <taxon>Bacteria</taxon>
        <taxon>Pseudomonadati</taxon>
        <taxon>Pseudomonadota</taxon>
        <taxon>Gammaproteobacteria</taxon>
        <taxon>Legionellales</taxon>
        <taxon>Legionellaceae</taxon>
        <taxon>Legionella</taxon>
    </lineage>
</organism>
<dbReference type="RefSeq" id="WP_045099055.1">
    <property type="nucleotide sequence ID" value="NZ_CP020614.1"/>
</dbReference>
<dbReference type="OrthoDB" id="5652680at2"/>
<dbReference type="Proteomes" id="UP000032414">
    <property type="component" value="Chromosome I"/>
</dbReference>
<dbReference type="AlphaFoldDB" id="A0A098GDZ4"/>
<evidence type="ECO:0000313" key="4">
    <source>
        <dbReference type="Proteomes" id="UP000182998"/>
    </source>
</evidence>
<reference evidence="1" key="2">
    <citation type="submission" date="2014-09" db="EMBL/GenBank/DDBJ databases">
        <authorList>
            <person name="GOMEZ-VALERO Laura"/>
        </authorList>
    </citation>
    <scope>NUCLEOTIDE SEQUENCE</scope>
    <source>
        <strain evidence="1">ATCC33218</strain>
    </source>
</reference>
<gene>
    <name evidence="1" type="ORF">LMI_1376</name>
    <name evidence="2" type="ORF">SAMN02982997_00263</name>
</gene>
<sequence length="162" mass="18527">MPISKECLELLRKFANEYEATGKKDHDYKTLYDGLKTLLEKITRNSQIFKDELVTGCLASTALHLVESNPQFFEGCKKFQTAYQSASHTLNSFYNDNFDLQSGPEWAQNQAEDNSSRSRTESHPTAFLLELQMAIRAREQRMLDKKLKMTCASPNENASFSL</sequence>
<accession>A0A098GDZ4</accession>